<evidence type="ECO:0000259" key="13">
    <source>
        <dbReference type="PROSITE" id="PS50835"/>
    </source>
</evidence>
<dbReference type="InterPro" id="IPR013098">
    <property type="entry name" value="Ig_I-set"/>
</dbReference>
<dbReference type="InterPro" id="IPR008078">
    <property type="entry name" value="GPCR_2_Ig-hepta-like_rcpt"/>
</dbReference>
<keyword evidence="15" id="KW-1185">Reference proteome</keyword>
<dbReference type="SUPFAM" id="SSF48726">
    <property type="entry name" value="Immunoglobulin"/>
    <property type="match status" value="1"/>
</dbReference>
<keyword evidence="3 9" id="KW-0812">Transmembrane</keyword>
<evidence type="ECO:0000256" key="3">
    <source>
        <dbReference type="ARBA" id="ARBA00022692"/>
    </source>
</evidence>
<dbReference type="PROSITE" id="PS50221">
    <property type="entry name" value="GAIN_B"/>
    <property type="match status" value="1"/>
</dbReference>
<comment type="similarity">
    <text evidence="2">Belongs to the G-protein coupled receptor 2 family. Adhesion G-protein coupled receptor (ADGR) subfamily.</text>
</comment>
<feature type="transmembrane region" description="Helical" evidence="9">
    <location>
        <begin position="1484"/>
        <end position="1508"/>
    </location>
</feature>
<gene>
    <name evidence="14" type="ORF">Q5P01_005301</name>
</gene>
<dbReference type="Pfam" id="PF00002">
    <property type="entry name" value="7tm_2"/>
    <property type="match status" value="1"/>
</dbReference>
<dbReference type="GO" id="GO:0007189">
    <property type="term" value="P:adenylate cyclase-activating G protein-coupled receptor signaling pathway"/>
    <property type="evidence" value="ECO:0007669"/>
    <property type="project" value="TreeGrafter"/>
</dbReference>
<dbReference type="GO" id="GO:0007166">
    <property type="term" value="P:cell surface receptor signaling pathway"/>
    <property type="evidence" value="ECO:0007669"/>
    <property type="project" value="InterPro"/>
</dbReference>
<dbReference type="PRINTS" id="PR00249">
    <property type="entry name" value="GPCRSECRETIN"/>
</dbReference>
<evidence type="ECO:0000256" key="5">
    <source>
        <dbReference type="ARBA" id="ARBA00022989"/>
    </source>
</evidence>
<evidence type="ECO:0000259" key="11">
    <source>
        <dbReference type="PROSITE" id="PS50221"/>
    </source>
</evidence>
<dbReference type="Pfam" id="PF25387">
    <property type="entry name" value="ADGRF3_N"/>
    <property type="match status" value="5"/>
</dbReference>
<keyword evidence="7" id="KW-1015">Disulfide bond</keyword>
<dbReference type="PANTHER" id="PTHR45813">
    <property type="entry name" value="IG-LIKE DOMAIN-CONTAINING PROTEIN"/>
    <property type="match status" value="1"/>
</dbReference>
<evidence type="ECO:0000256" key="4">
    <source>
        <dbReference type="ARBA" id="ARBA00022729"/>
    </source>
</evidence>
<dbReference type="PANTHER" id="PTHR45813:SF4">
    <property type="entry name" value="ADHESION G PROTEIN-COUPLED RECEPTOR F5"/>
    <property type="match status" value="1"/>
</dbReference>
<dbReference type="InterPro" id="IPR051587">
    <property type="entry name" value="Adhesion_GPCR"/>
</dbReference>
<feature type="transmembrane region" description="Helical" evidence="9">
    <location>
        <begin position="1439"/>
        <end position="1464"/>
    </location>
</feature>
<dbReference type="Pfam" id="PF01825">
    <property type="entry name" value="GPS"/>
    <property type="match status" value="1"/>
</dbReference>
<dbReference type="Gene3D" id="2.60.220.50">
    <property type="match status" value="1"/>
</dbReference>
<dbReference type="Pfam" id="PF07679">
    <property type="entry name" value="I-set"/>
    <property type="match status" value="1"/>
</dbReference>
<evidence type="ECO:0000256" key="9">
    <source>
        <dbReference type="SAM" id="Phobius"/>
    </source>
</evidence>
<dbReference type="Proteomes" id="UP001187415">
    <property type="component" value="Unassembled WGS sequence"/>
</dbReference>
<feature type="domain" description="Ig-like" evidence="13">
    <location>
        <begin position="811"/>
        <end position="908"/>
    </location>
</feature>
<dbReference type="EMBL" id="JAUPFM010000003">
    <property type="protein sequence ID" value="KAK2856566.1"/>
    <property type="molecule type" value="Genomic_DNA"/>
</dbReference>
<name>A0AA88NFZ0_CHASR</name>
<dbReference type="PROSITE" id="PS50835">
    <property type="entry name" value="IG_LIKE"/>
    <property type="match status" value="1"/>
</dbReference>
<evidence type="ECO:0000256" key="7">
    <source>
        <dbReference type="ARBA" id="ARBA00023157"/>
    </source>
</evidence>
<dbReference type="InterPro" id="IPR057244">
    <property type="entry name" value="GAIN_B"/>
</dbReference>
<dbReference type="Gene3D" id="2.60.40.10">
    <property type="entry name" value="Immunoglobulins"/>
    <property type="match status" value="1"/>
</dbReference>
<protein>
    <submittedName>
        <fullName evidence="14">Uncharacterized protein</fullName>
    </submittedName>
</protein>
<feature type="transmembrane region" description="Helical" evidence="9">
    <location>
        <begin position="1326"/>
        <end position="1349"/>
    </location>
</feature>
<feature type="domain" description="G-protein coupled receptors family 2 profile 2" evidence="12">
    <location>
        <begin position="1324"/>
        <end position="1584"/>
    </location>
</feature>
<organism evidence="14 15">
    <name type="scientific">Channa striata</name>
    <name type="common">Snakehead murrel</name>
    <name type="synonym">Ophicephalus striatus</name>
    <dbReference type="NCBI Taxonomy" id="64152"/>
    <lineage>
        <taxon>Eukaryota</taxon>
        <taxon>Metazoa</taxon>
        <taxon>Chordata</taxon>
        <taxon>Craniata</taxon>
        <taxon>Vertebrata</taxon>
        <taxon>Euteleostomi</taxon>
        <taxon>Actinopterygii</taxon>
        <taxon>Neopterygii</taxon>
        <taxon>Teleostei</taxon>
        <taxon>Neoteleostei</taxon>
        <taxon>Acanthomorphata</taxon>
        <taxon>Anabantaria</taxon>
        <taxon>Anabantiformes</taxon>
        <taxon>Channoidei</taxon>
        <taxon>Channidae</taxon>
        <taxon>Channa</taxon>
    </lineage>
</organism>
<accession>A0AA88NFZ0</accession>
<evidence type="ECO:0000256" key="6">
    <source>
        <dbReference type="ARBA" id="ARBA00023136"/>
    </source>
</evidence>
<dbReference type="InterPro" id="IPR000832">
    <property type="entry name" value="GPCR_2_secretin-like"/>
</dbReference>
<dbReference type="InterPro" id="IPR007110">
    <property type="entry name" value="Ig-like_dom"/>
</dbReference>
<dbReference type="InterPro" id="IPR036179">
    <property type="entry name" value="Ig-like_dom_sf"/>
</dbReference>
<reference evidence="14" key="1">
    <citation type="submission" date="2023-07" db="EMBL/GenBank/DDBJ databases">
        <title>Chromosome-level Genome Assembly of Striped Snakehead (Channa striata).</title>
        <authorList>
            <person name="Liu H."/>
        </authorList>
    </citation>
    <scope>NUCLEOTIDE SEQUENCE</scope>
    <source>
        <strain evidence="14">Gz</strain>
        <tissue evidence="14">Muscle</tissue>
    </source>
</reference>
<evidence type="ECO:0000313" key="14">
    <source>
        <dbReference type="EMBL" id="KAK2856566.1"/>
    </source>
</evidence>
<evidence type="ECO:0000256" key="10">
    <source>
        <dbReference type="SAM" id="SignalP"/>
    </source>
</evidence>
<feature type="transmembrane region" description="Helical" evidence="9">
    <location>
        <begin position="1406"/>
        <end position="1427"/>
    </location>
</feature>
<dbReference type="InterPro" id="IPR000203">
    <property type="entry name" value="GPS"/>
</dbReference>
<keyword evidence="5 9" id="KW-1133">Transmembrane helix</keyword>
<feature type="domain" description="GAIN-B" evidence="11">
    <location>
        <begin position="1160"/>
        <end position="1320"/>
    </location>
</feature>
<feature type="chain" id="PRO_5041640566" evidence="10">
    <location>
        <begin position="27"/>
        <end position="1644"/>
    </location>
</feature>
<proteinExistence type="inferred from homology"/>
<dbReference type="InterPro" id="IPR017981">
    <property type="entry name" value="GPCR_2-like_7TM"/>
</dbReference>
<evidence type="ECO:0000313" key="15">
    <source>
        <dbReference type="Proteomes" id="UP001187415"/>
    </source>
</evidence>
<comment type="caution">
    <text evidence="14">The sequence shown here is derived from an EMBL/GenBank/DDBJ whole genome shotgun (WGS) entry which is preliminary data.</text>
</comment>
<feature type="transmembrane region" description="Helical" evidence="9">
    <location>
        <begin position="1535"/>
        <end position="1557"/>
    </location>
</feature>
<dbReference type="PROSITE" id="PS50261">
    <property type="entry name" value="G_PROTEIN_RECEP_F2_4"/>
    <property type="match status" value="1"/>
</dbReference>
<dbReference type="InterPro" id="IPR046338">
    <property type="entry name" value="GAIN_dom_sf"/>
</dbReference>
<evidence type="ECO:0000256" key="8">
    <source>
        <dbReference type="ARBA" id="ARBA00023180"/>
    </source>
</evidence>
<feature type="transmembrane region" description="Helical" evidence="9">
    <location>
        <begin position="1361"/>
        <end position="1386"/>
    </location>
</feature>
<keyword evidence="6 9" id="KW-0472">Membrane</keyword>
<keyword evidence="8" id="KW-0325">Glycoprotein</keyword>
<dbReference type="Gene3D" id="1.20.1070.10">
    <property type="entry name" value="Rhodopsin 7-helix transmembrane proteins"/>
    <property type="match status" value="1"/>
</dbReference>
<evidence type="ECO:0000256" key="1">
    <source>
        <dbReference type="ARBA" id="ARBA00004141"/>
    </source>
</evidence>
<evidence type="ECO:0000256" key="2">
    <source>
        <dbReference type="ARBA" id="ARBA00007343"/>
    </source>
</evidence>
<dbReference type="FunFam" id="1.20.1070.10:FF:000058">
    <property type="entry name" value="Adhesion G protein-coupled receptor F5"/>
    <property type="match status" value="1"/>
</dbReference>
<keyword evidence="4 10" id="KW-0732">Signal</keyword>
<feature type="signal peptide" evidence="10">
    <location>
        <begin position="1"/>
        <end position="26"/>
    </location>
</feature>
<evidence type="ECO:0000259" key="12">
    <source>
        <dbReference type="PROSITE" id="PS50261"/>
    </source>
</evidence>
<dbReference type="GO" id="GO:0016020">
    <property type="term" value="C:membrane"/>
    <property type="evidence" value="ECO:0007669"/>
    <property type="project" value="UniProtKB-SubCell"/>
</dbReference>
<dbReference type="GO" id="GO:0004930">
    <property type="term" value="F:G protein-coupled receptor activity"/>
    <property type="evidence" value="ECO:0007669"/>
    <property type="project" value="InterPro"/>
</dbReference>
<dbReference type="CDD" id="cd00096">
    <property type="entry name" value="Ig"/>
    <property type="match status" value="1"/>
</dbReference>
<dbReference type="PRINTS" id="PR01695">
    <property type="entry name" value="IGHEPTARCPTR"/>
</dbReference>
<dbReference type="SMART" id="SM00303">
    <property type="entry name" value="GPS"/>
    <property type="match status" value="1"/>
</dbReference>
<sequence length="1644" mass="179639">MSLPKAVGCTLVLCVILYSLEKQGYRQTLNGFFEELMSTKASNIPAKEKRAIASNSTEYIFDAVANLSNMDLLNLRAILNTLSYPIAIDSSLEVTSINLTTVCSQNVTGYQCRCEANFVWPYSSCITNGACDAIVDNTCGCIYSLPTNNQYCQPEPVDIDLVLELRFPISASSYYFAAQLRNMLQNSHFFPYVIDQYVKVTDVNITTECNSLIGDMHCQCEQQFAWSCNKCKKYGACSNNTTQNCGCQDSLPYDGEFCGPITGVTICPAPTPVDTDLVLELMFPESSSSNSIFGQVLGVVQRPDFLPYTIDQYVKVTDINITTECYSYFGVLQCYCYWQYAWSCDKCKKYGACSKNDTTPNCGCQDTLPYDGQFCEPITAGVTICPAPAPVDIDLVLEVVVTTVNITTECYSNSTGGPQCQCEQQFAWSCNKCKKYGACSNDNATQNCGCQNPLPYDGQFCEPITGVTICPAPTPVPVDFDLVLELRFTNSASLNTIVAQLRNMLQNPYSLPYSLDQYVRVTGINITTDCYLNSTGDSLCQCEQQFAWSCNKCIKYSACSNGTTPNCGCQDLLPYDGEFCGPITGVTICPAPTPVPVDFDLVLELRFTNSASLNTIVAQLRNMLQNPYSLPYSLDQYVRVTGINITTDCYLNSTGDSLCQCEQQYAWSCNKCKKYGACSNGTTPNCGCLNPLPYDGQFCEPITYAHPLSNCISNVSIDPTPSPQVKNASFTMNLDFNSSFNDPHNTVYQDINGAIKTQCAKYITTLKSANLVAFRSGSTIADYMMTATSFQDSELQAAKSGIFVQLAGKYPIIFDALDPLTFAPPTVFYGKMLAVICAPPADIAFGTSWTAEWKHNNALIPEDVRYSYSMQSGTAVLTISNVLISDSGNYDCNLQRPDKSSFHQTSVRAFTVGETPVIQVFPANIEVKCGTGKTIMLQCSVNSPYKVQFVNFPDAGTGDTITYPYKVPSCDSTTQDTGLVCQVANMSSDTQVKTQIGLKISNGQFLCDSNIYGVGNEGQSALAPCPPGQVGQVAAICTTSGWQNQSDSCILKVIYDLLVQSQFITITTLPTFLQQLKNVTTTYVSQVVGSPANVNATVQILNNVANRTTSLFIPITNNSMQDVLITAGILTTAKTSWQTLNAIVPQKSPEKQRVSSEFLQSLEFITGRLTNNSFDLSTDYILLNKTTFRNTFSATFNSSVDIAIPEASGVNQSITVITFALMDNVLPPRDKVNSTSNVVNGRVVLVQSNGAVNNISFTFDVINNNLGNPQCVFWNFNLFSGLGGWDNTGCQAVFSGDKIVTCNCSHLTSFSILMSPYSPKDPVLDYITYIGVGISMASLVICLIIEAIIWRKINKNNTSYLRHVSIVNIAVSLLIADIWFIIGAAISAAESENKPACSTAAFFIHYFYLALFFWMLASALLLLYRTVNVFEGGLSKVSMLVIGFVVGYGVPFIIAIITIAVTAPKQQYLQAAKICWLNWNDSKALLAFVIPALTIVLIDLIILIVVIYKILRRRVVRDTAHAEERNAMMVIARTLAVLTPFFGITWSLGVGTMVAPYNRGMNIAFAFFNSLQGFFILVFGTLLDKKVRSELAAISQTSSSGTRTTSAGTSSSGLGFFRNWIRGRDGYNVTSGASGASQSYVNSS</sequence>
<feature type="transmembrane region" description="Helical" evidence="9">
    <location>
        <begin position="1563"/>
        <end position="1583"/>
    </location>
</feature>
<comment type="subcellular location">
    <subcellularLocation>
        <location evidence="1">Membrane</location>
        <topology evidence="1">Multi-pass membrane protein</topology>
    </subcellularLocation>
</comment>
<dbReference type="InterPro" id="IPR013783">
    <property type="entry name" value="Ig-like_fold"/>
</dbReference>
<dbReference type="InterPro" id="IPR057400">
    <property type="entry name" value="ADGRF3/5_N"/>
</dbReference>